<dbReference type="NCBIfam" id="TIGR04056">
    <property type="entry name" value="OMP_RagA_SusC"/>
    <property type="match status" value="1"/>
</dbReference>
<proteinExistence type="inferred from homology"/>
<evidence type="ECO:0000259" key="4">
    <source>
        <dbReference type="Pfam" id="PF07715"/>
    </source>
</evidence>
<keyword evidence="2" id="KW-0798">TonB box</keyword>
<dbReference type="NCBIfam" id="TIGR04057">
    <property type="entry name" value="SusC_RagA_signa"/>
    <property type="match status" value="1"/>
</dbReference>
<dbReference type="Gene3D" id="2.170.130.10">
    <property type="entry name" value="TonB-dependent receptor, plug domain"/>
    <property type="match status" value="1"/>
</dbReference>
<dbReference type="InterPro" id="IPR023997">
    <property type="entry name" value="TonB-dep_OMP_SusC/RagA_CS"/>
</dbReference>
<keyword evidence="1" id="KW-0812">Transmembrane</keyword>
<keyword evidence="6" id="KW-1185">Reference proteome</keyword>
<comment type="caution">
    <text evidence="5">The sequence shown here is derived from an EMBL/GenBank/DDBJ whole genome shotgun (WGS) entry which is preliminary data.</text>
</comment>
<dbReference type="InterPro" id="IPR008969">
    <property type="entry name" value="CarboxyPept-like_regulatory"/>
</dbReference>
<dbReference type="Pfam" id="PF00593">
    <property type="entry name" value="TonB_dep_Rec_b-barrel"/>
    <property type="match status" value="1"/>
</dbReference>
<keyword evidence="5" id="KW-0675">Receptor</keyword>
<protein>
    <submittedName>
        <fullName evidence="5">TonB-dependent receptor</fullName>
    </submittedName>
</protein>
<keyword evidence="1" id="KW-0813">Transport</keyword>
<name>A0ABP9BKN4_9SPHI</name>
<sequence>MKRKLNHNCFFPAVKVGALVFLIATLFCLQNALAQIKHPTIQVEGVVTDEEGMPIVGASVKEEGTSNGILTKSDGSYTLRVPAKANLRFSNVGYVPQVVSVDDKRQINIILLFDTKVLDEVAVIGFGTQKKTNLTGAVGTIDAKALASRPVLTAAQAMQGLSPGLNISQNNGMLENKPSINIRGVATIGTGSSGSPLILIDGMEGDINALNPQDIDNISILKDAAASSIYGSRAPFGVILVTTKTGRAGKAVINYNNSFRWNNPVLLPKMVDSYTFATYFNDANANGGVGPQFDEEHMKRILEYQHGERTTTVIPNPSNPDYWADGYLAGNDNVDWYDAMYRSNVFSQEHNFSAQGGSDKVSYYTSFNYLDQNGLMEFNQDKYNRYSGTAKINAQLTDWAHLNYTNRFIREDYGRPSFLRDDFFSNIARQGWPTLPLYDPNGHLYNSPSPALNMRDGGRGIWQTDNLYQQVQFILEPVKDWKTFVDFNYRTVNVNTHWDIQKTYNYDVAGNPYPSNNNSHVHEDQQKDNYMNWNVYTEYTKNLESGHHMKGMVGFQTELFKRKVFSAQREGIIVPNLPVIDLTTGVDAYGKPVTPSVSGGNDHWSTAGFFGRLNYDYQEKYLAEVNLRYDGTSRFRSNTRWKLFPSFSLGWNVAKENFWKPIEQYVSLFKFRGSYGELGNQNTDSWYPTYQLMEVGAANGSWLINGVKPNTATVPGLISSIITWERVNTWNVGVDFGAIRNKLTGSFDYYSRRTLNMVGPATELPVTLGTAVPRTNNTDLNTYGFELSLGWNDRLASGFGYGAKIVLSDAQTEITRYPNETGSLDPETYRKNMMLGEIWGYTTIGIAKSQQEMDDYLATLPNGGQNALGSQWGAGDIMYADVNKDGKIDGGAGTWDDHGDWRIIGNSSPRYQFGVDLNADYKGFDLRLFFQGVMKRDYFQDSYYFWGASGSVWESTAMEPQMDYFRDNPNHLLGLNLDAYFPRPLFDSERNQEIQTRYIQNAAYIRLKNIQLGYTLPISLTSRLHVAKLRVFVSGENLWTGTKMFKTFDPETVDGGWNGSVYPLSKTISAGLSLNF</sequence>
<accession>A0ABP9BKN4</accession>
<dbReference type="Pfam" id="PF07715">
    <property type="entry name" value="Plug"/>
    <property type="match status" value="1"/>
</dbReference>
<dbReference type="SUPFAM" id="SSF49464">
    <property type="entry name" value="Carboxypeptidase regulatory domain-like"/>
    <property type="match status" value="1"/>
</dbReference>
<keyword evidence="1 2" id="KW-0472">Membrane</keyword>
<evidence type="ECO:0000256" key="1">
    <source>
        <dbReference type="PROSITE-ProRule" id="PRU01360"/>
    </source>
</evidence>
<dbReference type="InterPro" id="IPR037066">
    <property type="entry name" value="Plug_dom_sf"/>
</dbReference>
<dbReference type="EMBL" id="BAABIQ010000036">
    <property type="protein sequence ID" value="GAA4795664.1"/>
    <property type="molecule type" value="Genomic_DNA"/>
</dbReference>
<dbReference type="InterPro" id="IPR012910">
    <property type="entry name" value="Plug_dom"/>
</dbReference>
<dbReference type="Proteomes" id="UP001501411">
    <property type="component" value="Unassembled WGS sequence"/>
</dbReference>
<keyword evidence="1" id="KW-1134">Transmembrane beta strand</keyword>
<evidence type="ECO:0000313" key="5">
    <source>
        <dbReference type="EMBL" id="GAA4795664.1"/>
    </source>
</evidence>
<dbReference type="PROSITE" id="PS52016">
    <property type="entry name" value="TONB_DEPENDENT_REC_3"/>
    <property type="match status" value="1"/>
</dbReference>
<comment type="similarity">
    <text evidence="1 2">Belongs to the TonB-dependent receptor family.</text>
</comment>
<feature type="domain" description="TonB-dependent receptor plug" evidence="4">
    <location>
        <begin position="131"/>
        <end position="238"/>
    </location>
</feature>
<dbReference type="InterPro" id="IPR000531">
    <property type="entry name" value="Beta-barrel_TonB"/>
</dbReference>
<dbReference type="InterPro" id="IPR023996">
    <property type="entry name" value="TonB-dep_OMP_SusC/RagA"/>
</dbReference>
<organism evidence="5 6">
    <name type="scientific">Olivibacter ginsenosidimutans</name>
    <dbReference type="NCBI Taxonomy" id="1176537"/>
    <lineage>
        <taxon>Bacteria</taxon>
        <taxon>Pseudomonadati</taxon>
        <taxon>Bacteroidota</taxon>
        <taxon>Sphingobacteriia</taxon>
        <taxon>Sphingobacteriales</taxon>
        <taxon>Sphingobacteriaceae</taxon>
        <taxon>Olivibacter</taxon>
    </lineage>
</organism>
<reference evidence="6" key="1">
    <citation type="journal article" date="2019" name="Int. J. Syst. Evol. Microbiol.">
        <title>The Global Catalogue of Microorganisms (GCM) 10K type strain sequencing project: providing services to taxonomists for standard genome sequencing and annotation.</title>
        <authorList>
            <consortium name="The Broad Institute Genomics Platform"/>
            <consortium name="The Broad Institute Genome Sequencing Center for Infectious Disease"/>
            <person name="Wu L."/>
            <person name="Ma J."/>
        </authorList>
    </citation>
    <scope>NUCLEOTIDE SEQUENCE [LARGE SCALE GENOMIC DNA]</scope>
    <source>
        <strain evidence="6">JCM 18200</strain>
    </source>
</reference>
<dbReference type="RefSeq" id="WP_345232141.1">
    <property type="nucleotide sequence ID" value="NZ_BAABIQ010000036.1"/>
</dbReference>
<keyword evidence="1" id="KW-0998">Cell outer membrane</keyword>
<evidence type="ECO:0000256" key="2">
    <source>
        <dbReference type="RuleBase" id="RU003357"/>
    </source>
</evidence>
<comment type="subcellular location">
    <subcellularLocation>
        <location evidence="1">Cell outer membrane</location>
        <topology evidence="1">Multi-pass membrane protein</topology>
    </subcellularLocation>
</comment>
<dbReference type="Gene3D" id="2.60.40.1120">
    <property type="entry name" value="Carboxypeptidase-like, regulatory domain"/>
    <property type="match status" value="1"/>
</dbReference>
<dbReference type="SUPFAM" id="SSF56935">
    <property type="entry name" value="Porins"/>
    <property type="match status" value="1"/>
</dbReference>
<dbReference type="Pfam" id="PF13715">
    <property type="entry name" value="CarbopepD_reg_2"/>
    <property type="match status" value="1"/>
</dbReference>
<evidence type="ECO:0000259" key="3">
    <source>
        <dbReference type="Pfam" id="PF00593"/>
    </source>
</evidence>
<feature type="domain" description="TonB-dependent receptor-like beta-barrel" evidence="3">
    <location>
        <begin position="429"/>
        <end position="921"/>
    </location>
</feature>
<gene>
    <name evidence="5" type="ORF">GCM10023231_25150</name>
</gene>
<evidence type="ECO:0000313" key="6">
    <source>
        <dbReference type="Proteomes" id="UP001501411"/>
    </source>
</evidence>
<dbReference type="InterPro" id="IPR039426">
    <property type="entry name" value="TonB-dep_rcpt-like"/>
</dbReference>